<dbReference type="GO" id="GO:0055085">
    <property type="term" value="P:transmembrane transport"/>
    <property type="evidence" value="ECO:0007669"/>
    <property type="project" value="TreeGrafter"/>
</dbReference>
<dbReference type="EMBL" id="PVTK01000011">
    <property type="protein sequence ID" value="PRY61644.1"/>
    <property type="molecule type" value="Genomic_DNA"/>
</dbReference>
<dbReference type="AlphaFoldDB" id="A0A2T0UUS2"/>
<comment type="caution">
    <text evidence="2">The sequence shown here is derived from an EMBL/GenBank/DDBJ whole genome shotgun (WGS) entry which is preliminary data.</text>
</comment>
<feature type="chain" id="PRO_5015523213" evidence="1">
    <location>
        <begin position="28"/>
        <end position="208"/>
    </location>
</feature>
<dbReference type="PANTHER" id="PTHR36920">
    <property type="match status" value="1"/>
</dbReference>
<dbReference type="RefSeq" id="WP_106375940.1">
    <property type="nucleotide sequence ID" value="NZ_PVTK01000011.1"/>
</dbReference>
<dbReference type="Gene3D" id="2.40.160.20">
    <property type="match status" value="1"/>
</dbReference>
<dbReference type="Pfam" id="PF03922">
    <property type="entry name" value="OmpW"/>
    <property type="match status" value="1"/>
</dbReference>
<keyword evidence="3" id="KW-1185">Reference proteome</keyword>
<dbReference type="Proteomes" id="UP000237647">
    <property type="component" value="Unassembled WGS sequence"/>
</dbReference>
<evidence type="ECO:0000256" key="1">
    <source>
        <dbReference type="SAM" id="SignalP"/>
    </source>
</evidence>
<keyword evidence="1" id="KW-0732">Signal</keyword>
<dbReference type="OrthoDB" id="9807574at2"/>
<reference evidence="2 3" key="1">
    <citation type="submission" date="2018-03" db="EMBL/GenBank/DDBJ databases">
        <title>Genomic Encyclopedia of Type Strains, Phase III (KMG-III): the genomes of soil and plant-associated and newly described type strains.</title>
        <authorList>
            <person name="Whitman W."/>
        </authorList>
    </citation>
    <scope>NUCLEOTIDE SEQUENCE [LARGE SCALE GENOMIC DNA]</scope>
    <source>
        <strain evidence="2 3">CGMCC 1.12152</strain>
    </source>
</reference>
<feature type="signal peptide" evidence="1">
    <location>
        <begin position="1"/>
        <end position="27"/>
    </location>
</feature>
<dbReference type="InterPro" id="IPR011250">
    <property type="entry name" value="OMP/PagP_B-barrel"/>
</dbReference>
<sequence>MRHSSLPILFVTGLAAASLLASTQALAYGAGDFFTRVGVAKVSPKGDNGTLANGAFSVDVQDKTDFAFTLGYRFHDKLGVELLAARPFEHDIALNGDNLASTKHLPPTLTLQYYPLGGTASRVQPYVGAGVNYTRFSSEHLAIGELDLENSWGAAGQVGVDLVIDDHWALNAAAWYLDINTDATINGAAAGSVDIDPVVVMGGLSYRF</sequence>
<dbReference type="GO" id="GO:0019867">
    <property type="term" value="C:outer membrane"/>
    <property type="evidence" value="ECO:0007669"/>
    <property type="project" value="InterPro"/>
</dbReference>
<accession>A0A2T0UUS2</accession>
<evidence type="ECO:0000313" key="2">
    <source>
        <dbReference type="EMBL" id="PRY61644.1"/>
    </source>
</evidence>
<organism evidence="2 3">
    <name type="scientific">Vreelandella songnenensis</name>
    <dbReference type="NCBI Taxonomy" id="1176243"/>
    <lineage>
        <taxon>Bacteria</taxon>
        <taxon>Pseudomonadati</taxon>
        <taxon>Pseudomonadota</taxon>
        <taxon>Gammaproteobacteria</taxon>
        <taxon>Oceanospirillales</taxon>
        <taxon>Halomonadaceae</taxon>
        <taxon>Vreelandella</taxon>
    </lineage>
</organism>
<protein>
    <submittedName>
        <fullName evidence="2">Outer membrane protein</fullName>
    </submittedName>
</protein>
<gene>
    <name evidence="2" type="ORF">B0H98_11144</name>
</gene>
<name>A0A2T0UUS2_9GAMM</name>
<dbReference type="PANTHER" id="PTHR36920:SF1">
    <property type="entry name" value="OUTER MEMBRANE PROTEIN W"/>
    <property type="match status" value="1"/>
</dbReference>
<evidence type="ECO:0000313" key="3">
    <source>
        <dbReference type="Proteomes" id="UP000237647"/>
    </source>
</evidence>
<proteinExistence type="predicted"/>
<dbReference type="SUPFAM" id="SSF56925">
    <property type="entry name" value="OMPA-like"/>
    <property type="match status" value="1"/>
</dbReference>
<dbReference type="InterPro" id="IPR005618">
    <property type="entry name" value="OMPW"/>
</dbReference>